<evidence type="ECO:0000256" key="3">
    <source>
        <dbReference type="ARBA" id="ARBA00008479"/>
    </source>
</evidence>
<feature type="compositionally biased region" description="Pro residues" evidence="8">
    <location>
        <begin position="44"/>
        <end position="53"/>
    </location>
</feature>
<comment type="similarity">
    <text evidence="3">Belongs to the NOP16 family.</text>
</comment>
<evidence type="ECO:0000256" key="6">
    <source>
        <dbReference type="ARBA" id="ARBA00023242"/>
    </source>
</evidence>
<dbReference type="HOGENOM" id="CLU_078857_0_0_1"/>
<dbReference type="InParanoid" id="E9DWW3"/>
<dbReference type="OMA" id="MQQTEAD"/>
<dbReference type="Pfam" id="PF09420">
    <property type="entry name" value="Nop16"/>
    <property type="match status" value="1"/>
</dbReference>
<evidence type="ECO:0000256" key="4">
    <source>
        <dbReference type="ARBA" id="ARBA00011187"/>
    </source>
</evidence>
<comment type="subunit">
    <text evidence="4">Component of the pre-66S ribosomal particle.</text>
</comment>
<feature type="compositionally biased region" description="Low complexity" evidence="8">
    <location>
        <begin position="141"/>
        <end position="152"/>
    </location>
</feature>
<name>E9DWW3_METAQ</name>
<keyword evidence="7" id="KW-0687">Ribonucleoprotein</keyword>
<dbReference type="eggNOG" id="KOG4771">
    <property type="taxonomic scope" value="Eukaryota"/>
</dbReference>
<evidence type="ECO:0000256" key="2">
    <source>
        <dbReference type="ARBA" id="ARBA00004604"/>
    </source>
</evidence>
<feature type="region of interest" description="Disordered" evidence="8">
    <location>
        <begin position="1"/>
        <end position="53"/>
    </location>
</feature>
<sequence>MGRELQKKKRRSNRQPVKQSNRTKKILNPRGNNIIAKNWYRRSPPSPIHGPSPPSLWLKLLTGYIRDKKETLAQNYRRLGLVARLKAPTGGVEKKLSATTTGISKDDPFAITSVGKAIVSEAKVERDADGKIIRVLGTTRSNPLNDPLNNLDSDSEDGGGEEWGGIAEREAEEEGTTDVVRSLIEESHNPAPKAARYQSEGEREWLEKLVKKHGDDYGAMARDTKLNPMQQTARDIGRRIKKMGGG</sequence>
<dbReference type="PANTHER" id="PTHR13243:SF1">
    <property type="entry name" value="NUCLEOLAR PROTEIN 16"/>
    <property type="match status" value="1"/>
</dbReference>
<dbReference type="GO" id="GO:0042273">
    <property type="term" value="P:ribosomal large subunit biogenesis"/>
    <property type="evidence" value="ECO:0007669"/>
    <property type="project" value="TreeGrafter"/>
</dbReference>
<accession>E9DWW3</accession>
<evidence type="ECO:0000256" key="7">
    <source>
        <dbReference type="ARBA" id="ARBA00023274"/>
    </source>
</evidence>
<evidence type="ECO:0000256" key="8">
    <source>
        <dbReference type="SAM" id="MobiDB-lite"/>
    </source>
</evidence>
<dbReference type="GO" id="GO:0005730">
    <property type="term" value="C:nucleolus"/>
    <property type="evidence" value="ECO:0007669"/>
    <property type="project" value="UniProtKB-SubCell"/>
</dbReference>
<feature type="compositionally biased region" description="Basic residues" evidence="8">
    <location>
        <begin position="1"/>
        <end position="13"/>
    </location>
</feature>
<organism evidence="10">
    <name type="scientific">Metarhizium acridum (strain CQMa 102)</name>
    <dbReference type="NCBI Taxonomy" id="655827"/>
    <lineage>
        <taxon>Eukaryota</taxon>
        <taxon>Fungi</taxon>
        <taxon>Dikarya</taxon>
        <taxon>Ascomycota</taxon>
        <taxon>Pezizomycotina</taxon>
        <taxon>Sordariomycetes</taxon>
        <taxon>Hypocreomycetidae</taxon>
        <taxon>Hypocreales</taxon>
        <taxon>Clavicipitaceae</taxon>
        <taxon>Metarhizium</taxon>
    </lineage>
</organism>
<gene>
    <name evidence="9" type="ORF">MAC_02111</name>
</gene>
<keyword evidence="10" id="KW-1185">Reference proteome</keyword>
<feature type="region of interest" description="Disordered" evidence="8">
    <location>
        <begin position="183"/>
        <end position="202"/>
    </location>
</feature>
<dbReference type="AlphaFoldDB" id="E9DWW3"/>
<dbReference type="GO" id="GO:1990904">
    <property type="term" value="C:ribonucleoprotein complex"/>
    <property type="evidence" value="ECO:0007669"/>
    <property type="project" value="UniProtKB-KW"/>
</dbReference>
<dbReference type="EMBL" id="GL698479">
    <property type="protein sequence ID" value="EFY91826.1"/>
    <property type="molecule type" value="Genomic_DNA"/>
</dbReference>
<proteinExistence type="inferred from homology"/>
<comment type="function">
    <text evidence="1">Involved in the biogenesis of the 60S ribosomal subunit.</text>
</comment>
<feature type="region of interest" description="Disordered" evidence="8">
    <location>
        <begin position="140"/>
        <end position="163"/>
    </location>
</feature>
<dbReference type="OrthoDB" id="285729at2759"/>
<reference evidence="9 10" key="1">
    <citation type="journal article" date="2011" name="PLoS Genet.">
        <title>Genome sequencing and comparative transcriptomics of the model entomopathogenic fungi Metarhizium anisopliae and M. acridum.</title>
        <authorList>
            <person name="Gao Q."/>
            <person name="Jin K."/>
            <person name="Ying S.H."/>
            <person name="Zhang Y."/>
            <person name="Xiao G."/>
            <person name="Shang Y."/>
            <person name="Duan Z."/>
            <person name="Hu X."/>
            <person name="Xie X.Q."/>
            <person name="Zhou G."/>
            <person name="Peng G."/>
            <person name="Luo Z."/>
            <person name="Huang W."/>
            <person name="Wang B."/>
            <person name="Fang W."/>
            <person name="Wang S."/>
            <person name="Zhong Y."/>
            <person name="Ma L.J."/>
            <person name="St Leger R.J."/>
            <person name="Zhao G.P."/>
            <person name="Pei Y."/>
            <person name="Feng M.G."/>
            <person name="Xia Y."/>
            <person name="Wang C."/>
        </authorList>
    </citation>
    <scope>NUCLEOTIDE SEQUENCE [LARGE SCALE GENOMIC DNA]</scope>
    <source>
        <strain evidence="9 10">CQMa 102</strain>
    </source>
</reference>
<evidence type="ECO:0000256" key="5">
    <source>
        <dbReference type="ARBA" id="ARBA00015522"/>
    </source>
</evidence>
<evidence type="ECO:0000313" key="9">
    <source>
        <dbReference type="EMBL" id="EFY91826.1"/>
    </source>
</evidence>
<protein>
    <recommendedName>
        <fullName evidence="5">Nucleolar protein 16</fullName>
    </recommendedName>
</protein>
<evidence type="ECO:0000256" key="1">
    <source>
        <dbReference type="ARBA" id="ARBA00002889"/>
    </source>
</evidence>
<dbReference type="InterPro" id="IPR019002">
    <property type="entry name" value="Ribosome_biogenesis_Nop16"/>
</dbReference>
<comment type="subcellular location">
    <subcellularLocation>
        <location evidence="2">Nucleus</location>
        <location evidence="2">Nucleolus</location>
    </subcellularLocation>
</comment>
<dbReference type="STRING" id="655827.E9DWW3"/>
<evidence type="ECO:0000313" key="10">
    <source>
        <dbReference type="Proteomes" id="UP000002499"/>
    </source>
</evidence>
<dbReference type="FunCoup" id="E9DWW3">
    <property type="interactions" value="240"/>
</dbReference>
<dbReference type="PANTHER" id="PTHR13243">
    <property type="entry name" value="HSPC111 PROTEIN-RELATED"/>
    <property type="match status" value="1"/>
</dbReference>
<dbReference type="Proteomes" id="UP000002499">
    <property type="component" value="Unassembled WGS sequence"/>
</dbReference>
<keyword evidence="6" id="KW-0539">Nucleus</keyword>